<keyword evidence="1" id="KW-0472">Membrane</keyword>
<accession>N8QJ30</accession>
<name>N8QJ30_9GAMM</name>
<keyword evidence="1" id="KW-1133">Transmembrane helix</keyword>
<evidence type="ECO:0000256" key="1">
    <source>
        <dbReference type="SAM" id="Phobius"/>
    </source>
</evidence>
<dbReference type="AlphaFoldDB" id="N8QJ30"/>
<dbReference type="eggNOG" id="COG1846">
    <property type="taxonomic scope" value="Bacteria"/>
</dbReference>
<dbReference type="Proteomes" id="UP000013086">
    <property type="component" value="Unassembled WGS sequence"/>
</dbReference>
<protein>
    <submittedName>
        <fullName evidence="2">Uncharacterized protein</fullName>
    </submittedName>
</protein>
<reference evidence="2 3" key="1">
    <citation type="submission" date="2013-02" db="EMBL/GenBank/DDBJ databases">
        <title>The Genome Sequence of Acinetobacter sp. ANC 3994.</title>
        <authorList>
            <consortium name="The Broad Institute Genome Sequencing Platform"/>
            <consortium name="The Broad Institute Genome Sequencing Center for Infectious Disease"/>
            <person name="Cerqueira G."/>
            <person name="Feldgarden M."/>
            <person name="Courvalin P."/>
            <person name="Perichon B."/>
            <person name="Grillot-Courvalin C."/>
            <person name="Clermont D."/>
            <person name="Rocha E."/>
            <person name="Yoon E.-J."/>
            <person name="Nemec A."/>
            <person name="Walker B."/>
            <person name="Young S.K."/>
            <person name="Zeng Q."/>
            <person name="Gargeya S."/>
            <person name="Fitzgerald M."/>
            <person name="Haas B."/>
            <person name="Abouelleil A."/>
            <person name="Alvarado L."/>
            <person name="Arachchi H.M."/>
            <person name="Berlin A.M."/>
            <person name="Chapman S.B."/>
            <person name="Dewar J."/>
            <person name="Goldberg J."/>
            <person name="Griggs A."/>
            <person name="Gujja S."/>
            <person name="Hansen M."/>
            <person name="Howarth C."/>
            <person name="Imamovic A."/>
            <person name="Larimer J."/>
            <person name="McCowan C."/>
            <person name="Murphy C."/>
            <person name="Neiman D."/>
            <person name="Pearson M."/>
            <person name="Priest M."/>
            <person name="Roberts A."/>
            <person name="Saif S."/>
            <person name="Shea T."/>
            <person name="Sisk P."/>
            <person name="Sykes S."/>
            <person name="Wortman J."/>
            <person name="Nusbaum C."/>
            <person name="Birren B."/>
        </authorList>
    </citation>
    <scope>NUCLEOTIDE SEQUENCE [LARGE SCALE GENOMIC DNA]</scope>
    <source>
        <strain evidence="2 3">ANC 3994</strain>
    </source>
</reference>
<dbReference type="NCBIfam" id="NF041423">
    <property type="entry name" value="MobC_subf"/>
    <property type="match status" value="1"/>
</dbReference>
<comment type="caution">
    <text evidence="2">The sequence shown here is derived from an EMBL/GenBank/DDBJ whole genome shotgun (WGS) entry which is preliminary data.</text>
</comment>
<dbReference type="RefSeq" id="WP_004650323.1">
    <property type="nucleotide sequence ID" value="NZ_KB849171.1"/>
</dbReference>
<evidence type="ECO:0000313" key="3">
    <source>
        <dbReference type="Proteomes" id="UP000013086"/>
    </source>
</evidence>
<keyword evidence="1" id="KW-0812">Transmembrane</keyword>
<dbReference type="Pfam" id="PF13814">
    <property type="entry name" value="Replic_Relax"/>
    <property type="match status" value="1"/>
</dbReference>
<dbReference type="HOGENOM" id="CLU_097851_0_0_6"/>
<proteinExistence type="predicted"/>
<organism evidence="2 3">
    <name type="scientific">Acinetobacter bohemicus ANC 3994</name>
    <dbReference type="NCBI Taxonomy" id="1217715"/>
    <lineage>
        <taxon>Bacteria</taxon>
        <taxon>Pseudomonadati</taxon>
        <taxon>Pseudomonadota</taxon>
        <taxon>Gammaproteobacteria</taxon>
        <taxon>Moraxellales</taxon>
        <taxon>Moraxellaceae</taxon>
        <taxon>Acinetobacter</taxon>
    </lineage>
</organism>
<gene>
    <name evidence="2" type="ORF">F994_00153</name>
</gene>
<feature type="transmembrane region" description="Helical" evidence="1">
    <location>
        <begin position="20"/>
        <end position="43"/>
    </location>
</feature>
<dbReference type="EMBL" id="APOH01000004">
    <property type="protein sequence ID" value="ENU21309.1"/>
    <property type="molecule type" value="Genomic_DNA"/>
</dbReference>
<dbReference type="OrthoDB" id="9152473at2"/>
<evidence type="ECO:0000313" key="2">
    <source>
        <dbReference type="EMBL" id="ENU21309.1"/>
    </source>
</evidence>
<sequence>MSNLIASRTEQEKIRKVKELLILSFLLDEGYTTLRILALLLTMTPNGTRRILNSMAAKQLIKAHQVAVPLNPRKVSVWGLTPTGAAFVTPDNEHLRFFNVGRIKPITMEHSLALQRVKAGLVRDGWSGWQSSSRMLRIANLERSIWIQVPDAVAISPKGRKVAIELERNLKTPKRYVEILENYAEMILSETVNEVFYFCPDNLEKRLRSMFCRIEKIVIKEEVVQVHESLLKRFHFISYDVNTFK</sequence>
<dbReference type="InterPro" id="IPR025855">
    <property type="entry name" value="Replic_Relax"/>
</dbReference>
<dbReference type="PATRIC" id="fig|1217715.3.peg.143"/>